<dbReference type="PROSITE" id="PS50405">
    <property type="entry name" value="GST_CTER"/>
    <property type="match status" value="1"/>
</dbReference>
<gene>
    <name evidence="8" type="ORF">AKO1_010134</name>
</gene>
<feature type="domain" description="GST C-terminal" evidence="7">
    <location>
        <begin position="84"/>
        <end position="204"/>
    </location>
</feature>
<dbReference type="EMBL" id="JAOPGA020001893">
    <property type="protein sequence ID" value="KAL0491993.1"/>
    <property type="molecule type" value="Genomic_DNA"/>
</dbReference>
<dbReference type="Gene3D" id="3.40.30.10">
    <property type="entry name" value="Glutaredoxin"/>
    <property type="match status" value="1"/>
</dbReference>
<feature type="domain" description="GST N-terminal" evidence="6">
    <location>
        <begin position="1"/>
        <end position="83"/>
    </location>
</feature>
<evidence type="ECO:0000256" key="5">
    <source>
        <dbReference type="ARBA" id="ARBA00032759"/>
    </source>
</evidence>
<proteinExistence type="inferred from homology"/>
<evidence type="ECO:0000256" key="4">
    <source>
        <dbReference type="ARBA" id="ARBA00022679"/>
    </source>
</evidence>
<dbReference type="SUPFAM" id="SSF52833">
    <property type="entry name" value="Thioredoxin-like"/>
    <property type="match status" value="1"/>
</dbReference>
<dbReference type="InterPro" id="IPR010987">
    <property type="entry name" value="Glutathione-S-Trfase_C-like"/>
</dbReference>
<dbReference type="FunFam" id="1.20.1050.10:FF:000020">
    <property type="entry name" value="Glutathione S-transferase P 1"/>
    <property type="match status" value="1"/>
</dbReference>
<comment type="caution">
    <text evidence="8">The sequence shown here is derived from an EMBL/GenBank/DDBJ whole genome shotgun (WGS) entry which is preliminary data.</text>
</comment>
<dbReference type="SFLD" id="SFLDS00019">
    <property type="entry name" value="Glutathione_Transferase_(cytos"/>
    <property type="match status" value="1"/>
</dbReference>
<evidence type="ECO:0000256" key="2">
    <source>
        <dbReference type="ARBA" id="ARBA00011738"/>
    </source>
</evidence>
<dbReference type="InterPro" id="IPR036249">
    <property type="entry name" value="Thioredoxin-like_sf"/>
</dbReference>
<evidence type="ECO:0000313" key="9">
    <source>
        <dbReference type="Proteomes" id="UP001431209"/>
    </source>
</evidence>
<evidence type="ECO:0000256" key="3">
    <source>
        <dbReference type="ARBA" id="ARBA00012452"/>
    </source>
</evidence>
<accession>A0AAW2ZSR9</accession>
<dbReference type="EC" id="2.5.1.18" evidence="3"/>
<keyword evidence="9" id="KW-1185">Reference proteome</keyword>
<name>A0AAW2ZSR9_9EUKA</name>
<dbReference type="Proteomes" id="UP001431209">
    <property type="component" value="Unassembled WGS sequence"/>
</dbReference>
<dbReference type="Pfam" id="PF02798">
    <property type="entry name" value="GST_N"/>
    <property type="match status" value="1"/>
</dbReference>
<dbReference type="SFLD" id="SFLDG01205">
    <property type="entry name" value="AMPS.1"/>
    <property type="match status" value="1"/>
</dbReference>
<dbReference type="Pfam" id="PF14497">
    <property type="entry name" value="GST_C_3"/>
    <property type="match status" value="1"/>
</dbReference>
<comment type="subunit">
    <text evidence="2">Homodimer.</text>
</comment>
<dbReference type="CDD" id="cd03039">
    <property type="entry name" value="GST_N_Sigma_like"/>
    <property type="match status" value="1"/>
</dbReference>
<evidence type="ECO:0000259" key="6">
    <source>
        <dbReference type="PROSITE" id="PS50404"/>
    </source>
</evidence>
<keyword evidence="4" id="KW-0808">Transferase</keyword>
<dbReference type="InterPro" id="IPR050213">
    <property type="entry name" value="GST_superfamily"/>
</dbReference>
<dbReference type="SUPFAM" id="SSF47616">
    <property type="entry name" value="GST C-terminal domain-like"/>
    <property type="match status" value="1"/>
</dbReference>
<organism evidence="8 9">
    <name type="scientific">Acrasis kona</name>
    <dbReference type="NCBI Taxonomy" id="1008807"/>
    <lineage>
        <taxon>Eukaryota</taxon>
        <taxon>Discoba</taxon>
        <taxon>Heterolobosea</taxon>
        <taxon>Tetramitia</taxon>
        <taxon>Eutetramitia</taxon>
        <taxon>Acrasidae</taxon>
        <taxon>Acrasis</taxon>
    </lineage>
</organism>
<dbReference type="Gene3D" id="1.20.1050.10">
    <property type="match status" value="1"/>
</dbReference>
<dbReference type="InterPro" id="IPR004046">
    <property type="entry name" value="GST_C"/>
</dbReference>
<dbReference type="PROSITE" id="PS50404">
    <property type="entry name" value="GST_NTER"/>
    <property type="match status" value="1"/>
</dbReference>
<reference evidence="8 9" key="1">
    <citation type="submission" date="2024-03" db="EMBL/GenBank/DDBJ databases">
        <title>The Acrasis kona genome and developmental transcriptomes reveal deep origins of eukaryotic multicellular pathways.</title>
        <authorList>
            <person name="Sheikh S."/>
            <person name="Fu C.-J."/>
            <person name="Brown M.W."/>
            <person name="Baldauf S.L."/>
        </authorList>
    </citation>
    <scope>NUCLEOTIDE SEQUENCE [LARGE SCALE GENOMIC DNA]</scope>
    <source>
        <strain evidence="8 9">ATCC MYA-3509</strain>
    </source>
</reference>
<sequence length="210" mass="24667">MSITLTYFDIQGKAEAIRLLFEDQGIKYDEEKVGANWPQKKQELISKGIAPFGQVPVVSIGDKHLSQTLAIMRYFDREQKLTETSDEKYYADALADGVEDWRTQYVRNVYQNTQEEFEKFCDEKFPHYVKIYEKFLSQSKYKPFFVTKQPTFADYLILDMILLMQRVRKDVLKDAPLLTNFLETMTERKGIKEYLASDRKPKNANNVNRG</sequence>
<dbReference type="PANTHER" id="PTHR11571">
    <property type="entry name" value="GLUTATHIONE S-TRANSFERASE"/>
    <property type="match status" value="1"/>
</dbReference>
<dbReference type="InterPro" id="IPR004045">
    <property type="entry name" value="Glutathione_S-Trfase_N"/>
</dbReference>
<evidence type="ECO:0000259" key="7">
    <source>
        <dbReference type="PROSITE" id="PS50405"/>
    </source>
</evidence>
<dbReference type="SFLD" id="SFLDG00363">
    <property type="entry name" value="AMPS_(cytGST):_Alpha-__Mu-__Pi"/>
    <property type="match status" value="1"/>
</dbReference>
<dbReference type="InterPro" id="IPR036282">
    <property type="entry name" value="Glutathione-S-Trfase_C_sf"/>
</dbReference>
<dbReference type="GO" id="GO:0006749">
    <property type="term" value="P:glutathione metabolic process"/>
    <property type="evidence" value="ECO:0007669"/>
    <property type="project" value="TreeGrafter"/>
</dbReference>
<dbReference type="InterPro" id="IPR040079">
    <property type="entry name" value="Glutathione_S-Trfase"/>
</dbReference>
<protein>
    <recommendedName>
        <fullName evidence="3">glutathione transferase</fullName>
        <ecNumber evidence="3">2.5.1.18</ecNumber>
    </recommendedName>
    <alternativeName>
        <fullName evidence="5">GST class-pi</fullName>
    </alternativeName>
</protein>
<evidence type="ECO:0000313" key="8">
    <source>
        <dbReference type="EMBL" id="KAL0491993.1"/>
    </source>
</evidence>
<evidence type="ECO:0000256" key="1">
    <source>
        <dbReference type="ARBA" id="ARBA00007297"/>
    </source>
</evidence>
<comment type="similarity">
    <text evidence="1">Belongs to the GST superfamily. Pi family.</text>
</comment>
<dbReference type="AlphaFoldDB" id="A0AAW2ZSR9"/>
<dbReference type="GO" id="GO:0004364">
    <property type="term" value="F:glutathione transferase activity"/>
    <property type="evidence" value="ECO:0007669"/>
    <property type="project" value="UniProtKB-EC"/>
</dbReference>